<dbReference type="InterPro" id="IPR017853">
    <property type="entry name" value="GH"/>
</dbReference>
<dbReference type="Proteomes" id="UP000054342">
    <property type="component" value="Unassembled WGS sequence"/>
</dbReference>
<dbReference type="SUPFAM" id="SSF51445">
    <property type="entry name" value="(Trans)glycosidases"/>
    <property type="match status" value="1"/>
</dbReference>
<organism evidence="2 3">
    <name type="scientific">Exophiala xenobiotica</name>
    <dbReference type="NCBI Taxonomy" id="348802"/>
    <lineage>
        <taxon>Eukaryota</taxon>
        <taxon>Fungi</taxon>
        <taxon>Dikarya</taxon>
        <taxon>Ascomycota</taxon>
        <taxon>Pezizomycotina</taxon>
        <taxon>Eurotiomycetes</taxon>
        <taxon>Chaetothyriomycetidae</taxon>
        <taxon>Chaetothyriales</taxon>
        <taxon>Herpotrichiellaceae</taxon>
        <taxon>Exophiala</taxon>
    </lineage>
</organism>
<dbReference type="OrthoDB" id="2831684at2759"/>
<dbReference type="Gene3D" id="3.20.20.80">
    <property type="entry name" value="Glycosidases"/>
    <property type="match status" value="1"/>
</dbReference>
<evidence type="ECO:0000259" key="1">
    <source>
        <dbReference type="Pfam" id="PF16862"/>
    </source>
</evidence>
<feature type="domain" description="Beta-glucuronidase C-terminal" evidence="1">
    <location>
        <begin position="477"/>
        <end position="571"/>
    </location>
</feature>
<dbReference type="HOGENOM" id="CLU_022148_3_0_1"/>
<dbReference type="Gene3D" id="2.60.40.1180">
    <property type="entry name" value="Golgi alpha-mannosidase II"/>
    <property type="match status" value="1"/>
</dbReference>
<protein>
    <recommendedName>
        <fullName evidence="1">Beta-glucuronidase C-terminal domain-containing protein</fullName>
    </recommendedName>
</protein>
<gene>
    <name evidence="2" type="ORF">PV05_01739</name>
</gene>
<dbReference type="Pfam" id="PF16862">
    <property type="entry name" value="Glyco_hydro_79C"/>
    <property type="match status" value="1"/>
</dbReference>
<evidence type="ECO:0000313" key="2">
    <source>
        <dbReference type="EMBL" id="KIW61640.1"/>
    </source>
</evidence>
<dbReference type="RefSeq" id="XP_013322224.1">
    <property type="nucleotide sequence ID" value="XM_013466770.1"/>
</dbReference>
<dbReference type="PANTHER" id="PTHR36183">
    <property type="entry name" value="BETA-GLUCURONIDASE"/>
    <property type="match status" value="1"/>
</dbReference>
<dbReference type="AlphaFoldDB" id="A0A0D2F3T9"/>
<reference evidence="2 3" key="1">
    <citation type="submission" date="2015-01" db="EMBL/GenBank/DDBJ databases">
        <title>The Genome Sequence of Exophiala xenobiotica CBS118157.</title>
        <authorList>
            <consortium name="The Broad Institute Genomics Platform"/>
            <person name="Cuomo C."/>
            <person name="de Hoog S."/>
            <person name="Gorbushina A."/>
            <person name="Stielow B."/>
            <person name="Teixiera M."/>
            <person name="Abouelleil A."/>
            <person name="Chapman S.B."/>
            <person name="Priest M."/>
            <person name="Young S.K."/>
            <person name="Wortman J."/>
            <person name="Nusbaum C."/>
            <person name="Birren B."/>
        </authorList>
    </citation>
    <scope>NUCLEOTIDE SEQUENCE [LARGE SCALE GENOMIC DNA]</scope>
    <source>
        <strain evidence="2 3">CBS 118157</strain>
    </source>
</reference>
<dbReference type="GeneID" id="25323647"/>
<evidence type="ECO:0000313" key="3">
    <source>
        <dbReference type="Proteomes" id="UP000054342"/>
    </source>
</evidence>
<dbReference type="PANTHER" id="PTHR36183:SF2">
    <property type="entry name" value="BETA-GLUCURONIDASE C-TERMINAL DOMAIN-CONTAINING PROTEIN"/>
    <property type="match status" value="1"/>
</dbReference>
<dbReference type="InterPro" id="IPR052974">
    <property type="entry name" value="GH79_Enzymes"/>
</dbReference>
<dbReference type="EMBL" id="KN847317">
    <property type="protein sequence ID" value="KIW61640.1"/>
    <property type="molecule type" value="Genomic_DNA"/>
</dbReference>
<name>A0A0D2F3T9_9EURO</name>
<dbReference type="InterPro" id="IPR013780">
    <property type="entry name" value="Glyco_hydro_b"/>
</dbReference>
<keyword evidence="3" id="KW-1185">Reference proteome</keyword>
<sequence>MLSGRYIQTEELILQRSSQLLGSSQKPQKIAIIDMKLSAFESRTWRRSSCLALLVARTATCLPSSRSSTAVDLTIPASAQGASYGQSTSFASFSFEPAFWVEFFGNASAPNKLTFELLSRITERGGRPIIRPGGITMDSMIFDPSAGDPVRTTSPSGGVYRTTVGPNYYHSWNNFPNGTKFVSTLNFGNDSLDIARDMAVASVMYQEDKIEYFELGNEPTNYPSTRWDNSTAAYVQQWKQWTGQIDAAVNQTLGANASHFGRERWWASSATTDKSGLNVRPADIIPAGVDAADQVAEYSIHSYAFSTCDPARAALATTPNILNHTELTRYADEEIYPSAKAALDSGKPWVIGEFNSISCSGQPNVTDTFAQALWTVDVELIYAVRNASSVHLHQGATLVFQSSNQVNSAGNDGSPGYSTYDMLYPRDSSKRGKARALPSFVSQLFMAEAFHTSQSGAGVRVKALKAPAGVNQESFSAYAFYVKGRLSKVALLNMKPFYANSTGDYTVDLKLGVSGQAWVKRMTAPHVNEVSTQNVTWAGQSFQDGKAVGKLHIEHVGKDGAISVRGSEAVLIFFDKDDVYGL</sequence>
<dbReference type="InterPro" id="IPR031728">
    <property type="entry name" value="GlcAase_C"/>
</dbReference>
<accession>A0A0D2F3T9</accession>
<proteinExistence type="predicted"/>